<feature type="compositionally biased region" description="Low complexity" evidence="1">
    <location>
        <begin position="240"/>
        <end position="254"/>
    </location>
</feature>
<reference evidence="4" key="1">
    <citation type="journal article" date="2019" name="Int. J. Syst. Evol. Microbiol.">
        <title>The Global Catalogue of Microorganisms (GCM) 10K type strain sequencing project: providing services to taxonomists for standard genome sequencing and annotation.</title>
        <authorList>
            <consortium name="The Broad Institute Genomics Platform"/>
            <consortium name="The Broad Institute Genome Sequencing Center for Infectious Disease"/>
            <person name="Wu L."/>
            <person name="Ma J."/>
        </authorList>
    </citation>
    <scope>NUCLEOTIDE SEQUENCE [LARGE SCALE GENOMIC DNA]</scope>
    <source>
        <strain evidence="4">JCM 11882</strain>
    </source>
</reference>
<dbReference type="Proteomes" id="UP001595836">
    <property type="component" value="Unassembled WGS sequence"/>
</dbReference>
<feature type="compositionally biased region" description="Basic and acidic residues" evidence="1">
    <location>
        <begin position="226"/>
        <end position="239"/>
    </location>
</feature>
<feature type="chain" id="PRO_5045535013" description="Secreted protein" evidence="2">
    <location>
        <begin position="35"/>
        <end position="254"/>
    </location>
</feature>
<protein>
    <recommendedName>
        <fullName evidence="5">Secreted protein</fullName>
    </recommendedName>
</protein>
<evidence type="ECO:0008006" key="5">
    <source>
        <dbReference type="Google" id="ProtNLM"/>
    </source>
</evidence>
<gene>
    <name evidence="3" type="ORF">ACFO7U_07010</name>
</gene>
<feature type="signal peptide" evidence="2">
    <location>
        <begin position="1"/>
        <end position="34"/>
    </location>
</feature>
<comment type="caution">
    <text evidence="3">The sequence shown here is derived from an EMBL/GenBank/DDBJ whole genome shotgun (WGS) entry which is preliminary data.</text>
</comment>
<accession>A0ABV9PPW2</accession>
<organism evidence="3 4">
    <name type="scientific">Dietzia aurantiaca</name>
    <dbReference type="NCBI Taxonomy" id="983873"/>
    <lineage>
        <taxon>Bacteria</taxon>
        <taxon>Bacillati</taxon>
        <taxon>Actinomycetota</taxon>
        <taxon>Actinomycetes</taxon>
        <taxon>Mycobacteriales</taxon>
        <taxon>Dietziaceae</taxon>
        <taxon>Dietzia</taxon>
    </lineage>
</organism>
<evidence type="ECO:0000313" key="4">
    <source>
        <dbReference type="Proteomes" id="UP001595836"/>
    </source>
</evidence>
<name>A0ABV9PPW2_9ACTN</name>
<evidence type="ECO:0000313" key="3">
    <source>
        <dbReference type="EMBL" id="MFC4754524.1"/>
    </source>
</evidence>
<dbReference type="RefSeq" id="WP_344992595.1">
    <property type="nucleotide sequence ID" value="NZ_BAABCD010000019.1"/>
</dbReference>
<proteinExistence type="predicted"/>
<feature type="region of interest" description="Disordered" evidence="1">
    <location>
        <begin position="225"/>
        <end position="254"/>
    </location>
</feature>
<keyword evidence="2" id="KW-0732">Signal</keyword>
<keyword evidence="4" id="KW-1185">Reference proteome</keyword>
<dbReference type="EMBL" id="JBHSHP010000018">
    <property type="protein sequence ID" value="MFC4754524.1"/>
    <property type="molecule type" value="Genomic_DNA"/>
</dbReference>
<evidence type="ECO:0000256" key="1">
    <source>
        <dbReference type="SAM" id="MobiDB-lite"/>
    </source>
</evidence>
<evidence type="ECO:0000256" key="2">
    <source>
        <dbReference type="SAM" id="SignalP"/>
    </source>
</evidence>
<sequence>MSLNRVFGTRVKRLGAAFAAMTLTIVGVPAIAHADTEAGALSVEQLGQGSGEGSVDTLIEQVPDEIVVGGPALGSAGLEAAGSGELVGTALSVGQTLGSVAPLEAIGSAGGSAVASVASSGLVPGSTYVNAVGSLGSGTIGLGSVVIPEYVFPVLSVQVAGIVTAEMGARQERGELNEGELNFWHGVVEGSAEGGTMIEDAANAAGAELPGPLTGSIDAVQIAAESDPHADNERRRVEAEAAAAAAEANGAAEG</sequence>